<gene>
    <name evidence="2" type="ORF">Q5P01_010677</name>
</gene>
<reference evidence="2" key="1">
    <citation type="submission" date="2023-07" db="EMBL/GenBank/DDBJ databases">
        <title>Chromosome-level Genome Assembly of Striped Snakehead (Channa striata).</title>
        <authorList>
            <person name="Liu H."/>
        </authorList>
    </citation>
    <scope>NUCLEOTIDE SEQUENCE</scope>
    <source>
        <strain evidence="2">Gz</strain>
        <tissue evidence="2">Muscle</tissue>
    </source>
</reference>
<evidence type="ECO:0000256" key="1">
    <source>
        <dbReference type="SAM" id="MobiDB-lite"/>
    </source>
</evidence>
<evidence type="ECO:0000313" key="2">
    <source>
        <dbReference type="EMBL" id="KAK2844018.1"/>
    </source>
</evidence>
<dbReference type="EMBL" id="JAUPFM010000008">
    <property type="protein sequence ID" value="KAK2844018.1"/>
    <property type="molecule type" value="Genomic_DNA"/>
</dbReference>
<dbReference type="Proteomes" id="UP001187415">
    <property type="component" value="Unassembled WGS sequence"/>
</dbReference>
<accession>A0AA88SSQ8</accession>
<protein>
    <submittedName>
        <fullName evidence="2">Uncharacterized protein</fullName>
    </submittedName>
</protein>
<comment type="caution">
    <text evidence="2">The sequence shown here is derived from an EMBL/GenBank/DDBJ whole genome shotgun (WGS) entry which is preliminary data.</text>
</comment>
<feature type="compositionally biased region" description="Basic and acidic residues" evidence="1">
    <location>
        <begin position="34"/>
        <end position="46"/>
    </location>
</feature>
<organism evidence="2 3">
    <name type="scientific">Channa striata</name>
    <name type="common">Snakehead murrel</name>
    <name type="synonym">Ophicephalus striatus</name>
    <dbReference type="NCBI Taxonomy" id="64152"/>
    <lineage>
        <taxon>Eukaryota</taxon>
        <taxon>Metazoa</taxon>
        <taxon>Chordata</taxon>
        <taxon>Craniata</taxon>
        <taxon>Vertebrata</taxon>
        <taxon>Euteleostomi</taxon>
        <taxon>Actinopterygii</taxon>
        <taxon>Neopterygii</taxon>
        <taxon>Teleostei</taxon>
        <taxon>Neoteleostei</taxon>
        <taxon>Acanthomorphata</taxon>
        <taxon>Anabantaria</taxon>
        <taxon>Anabantiformes</taxon>
        <taxon>Channoidei</taxon>
        <taxon>Channidae</taxon>
        <taxon>Channa</taxon>
    </lineage>
</organism>
<feature type="region of interest" description="Disordered" evidence="1">
    <location>
        <begin position="34"/>
        <end position="64"/>
    </location>
</feature>
<dbReference type="AlphaFoldDB" id="A0AA88SSQ8"/>
<proteinExistence type="predicted"/>
<evidence type="ECO:0000313" key="3">
    <source>
        <dbReference type="Proteomes" id="UP001187415"/>
    </source>
</evidence>
<sequence>MPRKKIFLAAQLFTVQLHKPGRANDIHLRLCVERNVSGKDKPDSNGKETTGQEDAGNGNGVEEEHRQVAISAIIQTKPTTRMYSTLTNMQHFFYFRDDVEEEAAQENTWLDVGICFMLSPITEGEP</sequence>
<name>A0AA88SSQ8_CHASR</name>
<keyword evidence="3" id="KW-1185">Reference proteome</keyword>